<keyword evidence="1" id="KW-0456">Lyase</keyword>
<gene>
    <name evidence="1" type="primary">ARI1</name>
    <name evidence="1" type="ORF">N8T08_004569</name>
</gene>
<dbReference type="EC" id="4.2.3.9" evidence="1"/>
<proteinExistence type="predicted"/>
<dbReference type="EMBL" id="JAOPJF010000026">
    <property type="protein sequence ID" value="KAK1145136.1"/>
    <property type="molecule type" value="Genomic_DNA"/>
</dbReference>
<organism evidence="1 2">
    <name type="scientific">Aspergillus melleus</name>
    <dbReference type="NCBI Taxonomy" id="138277"/>
    <lineage>
        <taxon>Eukaryota</taxon>
        <taxon>Fungi</taxon>
        <taxon>Dikarya</taxon>
        <taxon>Ascomycota</taxon>
        <taxon>Pezizomycotina</taxon>
        <taxon>Eurotiomycetes</taxon>
        <taxon>Eurotiomycetidae</taxon>
        <taxon>Eurotiales</taxon>
        <taxon>Aspergillaceae</taxon>
        <taxon>Aspergillus</taxon>
        <taxon>Aspergillus subgen. Circumdati</taxon>
    </lineage>
</organism>
<name>A0ACC3B4D5_9EURO</name>
<evidence type="ECO:0000313" key="1">
    <source>
        <dbReference type="EMBL" id="KAK1145136.1"/>
    </source>
</evidence>
<reference evidence="1 2" key="1">
    <citation type="journal article" date="2023" name="ACS Omega">
        <title>Identification of the Neoaspergillic Acid Biosynthesis Gene Cluster by Establishing an In Vitro CRISPR-Ribonucleoprotein Genetic System in Aspergillus melleus.</title>
        <authorList>
            <person name="Yuan B."/>
            <person name="Grau M.F."/>
            <person name="Murata R.M."/>
            <person name="Torok T."/>
            <person name="Venkateswaran K."/>
            <person name="Stajich J.E."/>
            <person name="Wang C.C.C."/>
        </authorList>
    </citation>
    <scope>NUCLEOTIDE SEQUENCE [LARGE SCALE GENOMIC DNA]</scope>
    <source>
        <strain evidence="1 2">IMV 1140</strain>
    </source>
</reference>
<comment type="caution">
    <text evidence="1">The sequence shown here is derived from an EMBL/GenBank/DDBJ whole genome shotgun (WGS) entry which is preliminary data.</text>
</comment>
<keyword evidence="2" id="KW-1185">Reference proteome</keyword>
<protein>
    <submittedName>
        <fullName evidence="1">Carbonyl reductase (NADPH-dependent) ari1</fullName>
        <ecNumber evidence="1">4.2.3.9</ecNumber>
    </submittedName>
</protein>
<sequence length="338" mass="38125">MLATIWTALSKASVTPKSADLSPIDRDRQLMPVLTQGRPPASLFTPDIHLNVSAVSAEVDAYFLQRWPFRNQAERAKFRAAGFSRVTCLYFPGALHDRISFACRLLTLLFLIDDLLEESSLEEGSAYNERLIAISRGDLSPDRTVPVQAITHDLWEDMRACDKVLADDLLEPVFTFMRAQTDKSRLGMCELGTYLDYRERDVGQGLLSALLRFTMELHLTDAELRRAAPVERNCAKHIAIVNDIYSWSKEQLAAQTLHQEGAALCSAVQVLSNEATLGPTAAQRVLWTMCREWELVHRQLVQEASAGSSHSLQTYLRGLEDQMSGNERWSESTPRYHR</sequence>
<evidence type="ECO:0000313" key="2">
    <source>
        <dbReference type="Proteomes" id="UP001177260"/>
    </source>
</evidence>
<dbReference type="Proteomes" id="UP001177260">
    <property type="component" value="Unassembled WGS sequence"/>
</dbReference>
<accession>A0ACC3B4D5</accession>